<dbReference type="Pfam" id="PF11887">
    <property type="entry name" value="Mce4_CUP1"/>
    <property type="match status" value="1"/>
</dbReference>
<keyword evidence="1" id="KW-1133">Transmembrane helix</keyword>
<sequence length="339" mass="36455">MGYRKPLIGFSLFAVLALLLTYTIWSTLERAVPGQTNEYTTYFSDASGLHSGDDVRMAGVRVGRVSDIALDRNRAKVTFDLQTDQTIFSNTQASIRYQNLIGQRYLGLDLVEGAEQKKLEPGSTLEEPSQDSFDVSALLAGFQPVFDTLEPEQVNQLSESLVQTFQGNQVSLSYTIEQIGKLAADFGNRDQVIGALITNLSAVMGDLSSQGDQMQVLVKNLAGLIEGLNGNSTSLGASVDSIGDATSRLGGLLGRIRPDAEQLGQSLRDTTGRMIGIGSKLDQLAIDLPLFLVHFPMVMGQGAYLNIYACELDVSIGGVLFPPGLISQIGGTQHSVVCR</sequence>
<dbReference type="RefSeq" id="WP_099384351.1">
    <property type="nucleotide sequence ID" value="NZ_PEBD01000010.1"/>
</dbReference>
<evidence type="ECO:0000259" key="2">
    <source>
        <dbReference type="Pfam" id="PF02470"/>
    </source>
</evidence>
<dbReference type="PANTHER" id="PTHR33371">
    <property type="entry name" value="INTERMEMBRANE PHOSPHOLIPID TRANSPORT SYSTEM BINDING PROTEIN MLAD-RELATED"/>
    <property type="match status" value="1"/>
</dbReference>
<dbReference type="InterPro" id="IPR005693">
    <property type="entry name" value="Mce"/>
</dbReference>
<protein>
    <submittedName>
        <fullName evidence="4">Virulence factor Mce</fullName>
    </submittedName>
</protein>
<dbReference type="GO" id="GO:0005576">
    <property type="term" value="C:extracellular region"/>
    <property type="evidence" value="ECO:0007669"/>
    <property type="project" value="TreeGrafter"/>
</dbReference>
<dbReference type="AlphaFoldDB" id="A0A2G3PJW9"/>
<dbReference type="GO" id="GO:0051701">
    <property type="term" value="P:biological process involved in interaction with host"/>
    <property type="evidence" value="ECO:0007669"/>
    <property type="project" value="TreeGrafter"/>
</dbReference>
<dbReference type="InterPro" id="IPR052336">
    <property type="entry name" value="MlaD_Phospholipid_Transporter"/>
</dbReference>
<dbReference type="InterPro" id="IPR003399">
    <property type="entry name" value="Mce/MlaD"/>
</dbReference>
<dbReference type="PANTHER" id="PTHR33371:SF17">
    <property type="entry name" value="MCE-FAMILY PROTEIN MCE1B"/>
    <property type="match status" value="1"/>
</dbReference>
<keyword evidence="1" id="KW-0472">Membrane</keyword>
<dbReference type="EMBL" id="PEBD01000010">
    <property type="protein sequence ID" value="PHV66080.1"/>
    <property type="molecule type" value="Genomic_DNA"/>
</dbReference>
<feature type="transmembrane region" description="Helical" evidence="1">
    <location>
        <begin position="7"/>
        <end position="25"/>
    </location>
</feature>
<evidence type="ECO:0000259" key="3">
    <source>
        <dbReference type="Pfam" id="PF11887"/>
    </source>
</evidence>
<name>A0A2G3PJW9_WILMA</name>
<comment type="caution">
    <text evidence="4">The sequence shown here is derived from an EMBL/GenBank/DDBJ whole genome shotgun (WGS) entry which is preliminary data.</text>
</comment>
<keyword evidence="1" id="KW-0812">Transmembrane</keyword>
<evidence type="ECO:0000313" key="5">
    <source>
        <dbReference type="Proteomes" id="UP000225108"/>
    </source>
</evidence>
<reference evidence="4 5" key="1">
    <citation type="submission" date="2017-10" db="EMBL/GenBank/DDBJ databases">
        <title>The draft genome sequence of Williamsia sp. BULT 1.1 isolated from the semi-arid grassland soils from South Africa.</title>
        <authorList>
            <person name="Kabwe M.H."/>
            <person name="Govender N."/>
            <person name="Mutseka Lunga P."/>
            <person name="Vikram S."/>
            <person name="Makhalanyane T.P."/>
        </authorList>
    </citation>
    <scope>NUCLEOTIDE SEQUENCE [LARGE SCALE GENOMIC DNA]</scope>
    <source>
        <strain evidence="4 5">BULT 1.1</strain>
    </source>
</reference>
<dbReference type="Pfam" id="PF02470">
    <property type="entry name" value="MlaD"/>
    <property type="match status" value="1"/>
</dbReference>
<organism evidence="4 5">
    <name type="scientific">Williamsia marianensis</name>
    <dbReference type="NCBI Taxonomy" id="85044"/>
    <lineage>
        <taxon>Bacteria</taxon>
        <taxon>Bacillati</taxon>
        <taxon>Actinomycetota</taxon>
        <taxon>Actinomycetes</taxon>
        <taxon>Mycobacteriales</taxon>
        <taxon>Nocardiaceae</taxon>
        <taxon>Williamsia</taxon>
    </lineage>
</organism>
<dbReference type="NCBIfam" id="TIGR00996">
    <property type="entry name" value="Mtu_fam_mce"/>
    <property type="match status" value="1"/>
</dbReference>
<dbReference type="Proteomes" id="UP000225108">
    <property type="component" value="Unassembled WGS sequence"/>
</dbReference>
<dbReference type="InterPro" id="IPR024516">
    <property type="entry name" value="Mce_C"/>
</dbReference>
<evidence type="ECO:0000313" key="4">
    <source>
        <dbReference type="EMBL" id="PHV66080.1"/>
    </source>
</evidence>
<evidence type="ECO:0000256" key="1">
    <source>
        <dbReference type="SAM" id="Phobius"/>
    </source>
</evidence>
<feature type="domain" description="Mce/MlaD" evidence="2">
    <location>
        <begin position="36"/>
        <end position="109"/>
    </location>
</feature>
<gene>
    <name evidence="4" type="ORF">CSW57_20835</name>
</gene>
<proteinExistence type="predicted"/>
<accession>A0A2G3PJW9</accession>
<feature type="domain" description="Mammalian cell entry C-terminal" evidence="3">
    <location>
        <begin position="116"/>
        <end position="273"/>
    </location>
</feature>